<dbReference type="GO" id="GO:0015297">
    <property type="term" value="F:antiporter activity"/>
    <property type="evidence" value="ECO:0007669"/>
    <property type="project" value="InterPro"/>
</dbReference>
<proteinExistence type="inferred from homology"/>
<dbReference type="GO" id="GO:0016020">
    <property type="term" value="C:membrane"/>
    <property type="evidence" value="ECO:0007669"/>
    <property type="project" value="InterPro"/>
</dbReference>
<dbReference type="AlphaFoldDB" id="A0A7S2TZA3"/>
<feature type="transmembrane region" description="Helical" evidence="2">
    <location>
        <begin position="51"/>
        <end position="73"/>
    </location>
</feature>
<reference evidence="3" key="1">
    <citation type="submission" date="2021-01" db="EMBL/GenBank/DDBJ databases">
        <authorList>
            <person name="Corre E."/>
            <person name="Pelletier E."/>
            <person name="Niang G."/>
            <person name="Scheremetjew M."/>
            <person name="Finn R."/>
            <person name="Kale V."/>
            <person name="Holt S."/>
            <person name="Cochrane G."/>
            <person name="Meng A."/>
            <person name="Brown T."/>
            <person name="Cohen L."/>
        </authorList>
    </citation>
    <scope>NUCLEOTIDE SEQUENCE</scope>
    <source>
        <strain evidence="3">CCMP622</strain>
    </source>
</reference>
<gene>
    <name evidence="3" type="ORF">LSP00402_LOCUS17068</name>
</gene>
<keyword evidence="2" id="KW-1133">Transmembrane helix</keyword>
<comment type="similarity">
    <text evidence="1">Belongs to the multi antimicrobial extrusion (MATE) (TC 2.A.66.1) family.</text>
</comment>
<feature type="transmembrane region" description="Helical" evidence="2">
    <location>
        <begin position="182"/>
        <end position="204"/>
    </location>
</feature>
<dbReference type="PANTHER" id="PTHR11206">
    <property type="entry name" value="MULTIDRUG RESISTANCE PROTEIN"/>
    <property type="match status" value="1"/>
</dbReference>
<feature type="transmembrane region" description="Helical" evidence="2">
    <location>
        <begin position="149"/>
        <end position="170"/>
    </location>
</feature>
<dbReference type="InterPro" id="IPR002528">
    <property type="entry name" value="MATE_fam"/>
</dbReference>
<sequence length="415" mass="45601">MSAGMWPGFMYEIQKKYLANQGMTTPGVVVMIPALGVNFLCNFLLVPRIGFAGASVSIVTSLWLMNVLLFLYIRCRSLHKKTWPRGGWRDTGWDARCLRQWSEMFKLGTPGALMLVLEWGIFEVNAFLAARLGANALACHSILTQTAGLFYMLPLGIGVAVTTLVGNALGEAQPEVARRYMYVGLGVGALLITVQGGVVCFILRGTWPALFTNDETVVKMVTDILPWFALFAFPDEMQGIMAGAFRSMGRQMLGAKINGICYPFVGLTLSYILSDTLKGGILGIWQGLICAVTLTFFLYAAFLVCFADWERESRIAVRRAGKKDRRTVTATHGDDDIEFSRIASLGSSDAALFRDDNEDVDVDGDDVNRDCDDDDDDDDTLRRATSDVSLDRARSSMQLIGGRLSSESDIHMLAA</sequence>
<organism evidence="3">
    <name type="scientific">Lotharella oceanica</name>
    <dbReference type="NCBI Taxonomy" id="641309"/>
    <lineage>
        <taxon>Eukaryota</taxon>
        <taxon>Sar</taxon>
        <taxon>Rhizaria</taxon>
        <taxon>Cercozoa</taxon>
        <taxon>Chlorarachniophyceae</taxon>
        <taxon>Lotharella</taxon>
    </lineage>
</organism>
<keyword evidence="2" id="KW-0472">Membrane</keyword>
<evidence type="ECO:0000256" key="1">
    <source>
        <dbReference type="ARBA" id="ARBA00010199"/>
    </source>
</evidence>
<evidence type="ECO:0000256" key="2">
    <source>
        <dbReference type="SAM" id="Phobius"/>
    </source>
</evidence>
<feature type="transmembrane region" description="Helical" evidence="2">
    <location>
        <begin position="23"/>
        <end position="45"/>
    </location>
</feature>
<accession>A0A7S2TZA3</accession>
<dbReference type="NCBIfam" id="TIGR00797">
    <property type="entry name" value="matE"/>
    <property type="match status" value="1"/>
</dbReference>
<feature type="transmembrane region" description="Helical" evidence="2">
    <location>
        <begin position="285"/>
        <end position="309"/>
    </location>
</feature>
<keyword evidence="2" id="KW-0812">Transmembrane</keyword>
<dbReference type="EMBL" id="HBHP01027572">
    <property type="protein sequence ID" value="CAD9773077.1"/>
    <property type="molecule type" value="Transcribed_RNA"/>
</dbReference>
<evidence type="ECO:0000313" key="3">
    <source>
        <dbReference type="EMBL" id="CAD9773077.1"/>
    </source>
</evidence>
<name>A0A7S2TZA3_9EUKA</name>
<dbReference type="Pfam" id="PF01554">
    <property type="entry name" value="MatE"/>
    <property type="match status" value="1"/>
</dbReference>
<protein>
    <submittedName>
        <fullName evidence="3">Uncharacterized protein</fullName>
    </submittedName>
</protein>
<dbReference type="GO" id="GO:0042910">
    <property type="term" value="F:xenobiotic transmembrane transporter activity"/>
    <property type="evidence" value="ECO:0007669"/>
    <property type="project" value="InterPro"/>
</dbReference>
<feature type="transmembrane region" description="Helical" evidence="2">
    <location>
        <begin position="107"/>
        <end position="129"/>
    </location>
</feature>
<feature type="transmembrane region" description="Helical" evidence="2">
    <location>
        <begin position="257"/>
        <end position="273"/>
    </location>
</feature>